<dbReference type="EMBL" id="MFMO01000009">
    <property type="protein sequence ID" value="OGG88134.1"/>
    <property type="molecule type" value="Genomic_DNA"/>
</dbReference>
<reference evidence="1 2" key="1">
    <citation type="journal article" date="2016" name="Nat. Commun.">
        <title>Thousands of microbial genomes shed light on interconnected biogeochemical processes in an aquifer system.</title>
        <authorList>
            <person name="Anantharaman K."/>
            <person name="Brown C.T."/>
            <person name="Hug L.A."/>
            <person name="Sharon I."/>
            <person name="Castelle C.J."/>
            <person name="Probst A.J."/>
            <person name="Thomas B.C."/>
            <person name="Singh A."/>
            <person name="Wilkins M.J."/>
            <person name="Karaoz U."/>
            <person name="Brodie E.L."/>
            <person name="Williams K.H."/>
            <person name="Hubbard S.S."/>
            <person name="Banfield J.F."/>
        </authorList>
    </citation>
    <scope>NUCLEOTIDE SEQUENCE [LARGE SCALE GENOMIC DNA]</scope>
</reference>
<accession>A0A1F6FQK1</accession>
<evidence type="ECO:0000313" key="1">
    <source>
        <dbReference type="EMBL" id="OGG88134.1"/>
    </source>
</evidence>
<gene>
    <name evidence="1" type="ORF">A3H15_00925</name>
</gene>
<dbReference type="Proteomes" id="UP000177968">
    <property type="component" value="Unassembled WGS sequence"/>
</dbReference>
<protein>
    <submittedName>
        <fullName evidence="1">Uncharacterized protein</fullName>
    </submittedName>
</protein>
<name>A0A1F6FQK1_9BACT</name>
<evidence type="ECO:0000313" key="2">
    <source>
        <dbReference type="Proteomes" id="UP000177968"/>
    </source>
</evidence>
<dbReference type="AlphaFoldDB" id="A0A1F6FQK1"/>
<sequence>MRNASVARKILGVDFVTPEEMMSARPGIVYTNSQMAEFERNLPCGEELEFLRDQEATLVPGPQARMSLLDIRALRSEYFYCKNKKGWYSHVCEKFSREDTVGVRWLKLRKRPIPSSIGKSWDEMRPQFSGTEYVPNVAEVSWVDTSYKAVRGSYLFSGILVWTSSFDSCDLRVYLGHPSEKGVSINAFNGPHISIGWAFAWK</sequence>
<comment type="caution">
    <text evidence="1">The sequence shown here is derived from an EMBL/GenBank/DDBJ whole genome shotgun (WGS) entry which is preliminary data.</text>
</comment>
<organism evidence="1 2">
    <name type="scientific">Candidatus Kaiserbacteria bacterium RIFCSPLOWO2_12_FULL_50_28</name>
    <dbReference type="NCBI Taxonomy" id="1798527"/>
    <lineage>
        <taxon>Bacteria</taxon>
        <taxon>Candidatus Kaiseribacteriota</taxon>
    </lineage>
</organism>
<proteinExistence type="predicted"/>